<dbReference type="Gene3D" id="3.90.226.10">
    <property type="entry name" value="2-enoyl-CoA Hydratase, Chain A, domain 1"/>
    <property type="match status" value="1"/>
</dbReference>
<dbReference type="InterPro" id="IPR029045">
    <property type="entry name" value="ClpP/crotonase-like_dom_sf"/>
</dbReference>
<dbReference type="InterPro" id="IPR005151">
    <property type="entry name" value="Tail-specific_protease"/>
</dbReference>
<dbReference type="PANTHER" id="PTHR11261">
    <property type="entry name" value="INTERPHOTORECEPTOR RETINOID-BINDING PROTEIN"/>
    <property type="match status" value="1"/>
</dbReference>
<evidence type="ECO:0000256" key="1">
    <source>
        <dbReference type="SAM" id="SignalP"/>
    </source>
</evidence>
<dbReference type="EMBL" id="JAUFPU010000023">
    <property type="protein sequence ID" value="MDN3579183.1"/>
    <property type="molecule type" value="Genomic_DNA"/>
</dbReference>
<name>A0ABT8BAL2_9NEIS</name>
<feature type="signal peptide" evidence="1">
    <location>
        <begin position="1"/>
        <end position="19"/>
    </location>
</feature>
<dbReference type="InterPro" id="IPR036034">
    <property type="entry name" value="PDZ_sf"/>
</dbReference>
<dbReference type="SUPFAM" id="SSF50156">
    <property type="entry name" value="PDZ domain-like"/>
    <property type="match status" value="1"/>
</dbReference>
<organism evidence="3 4">
    <name type="scientific">Chitinimonas viridis</name>
    <dbReference type="NCBI Taxonomy" id="664880"/>
    <lineage>
        <taxon>Bacteria</taxon>
        <taxon>Pseudomonadati</taxon>
        <taxon>Pseudomonadota</taxon>
        <taxon>Betaproteobacteria</taxon>
        <taxon>Neisseriales</taxon>
        <taxon>Chitinibacteraceae</taxon>
        <taxon>Chitinimonas</taxon>
    </lineage>
</organism>
<sequence length="417" mass="44945">MRKLFCTLGLLLSTLCSKAAPTPPASDYLADFDTLATEVTANYAYFTDGPQHWQAAVAHYRPLAAKARDQLAFITVLEQLLEELHDDHTQLNRNTPSSPRLVPSGTDLWAAWQGDTARLVQVRPDSPAAKAGLQAGMVMTHIQGQPIAVAVAQKLGRVAPQTSQRARDWALRSLLAGRRDQPRQLRLLADGKPLEVTLAGVSTQASTPLSHKRIGSTGYIRLNNSLGKDALITAFDAALAELGDSQGLILDLRDTPGGGNSKIARAIMSRFIAVEAAYQRHDLPLEAQQTGIARAWLELVQPRGPFQYTRPLVVLVDHWTGSMGEGLAIGLHSLGRAQVVGTAMAGLLGATYTIPLPQSGISANVPAERLFHVRGTPREDFQPPIRVDLTQPASNTDDPILAAGLRELASHRPAQLP</sequence>
<dbReference type="PANTHER" id="PTHR11261:SF3">
    <property type="entry name" value="RETINOL-BINDING PROTEIN 3"/>
    <property type="match status" value="1"/>
</dbReference>
<feature type="chain" id="PRO_5047492594" evidence="1">
    <location>
        <begin position="20"/>
        <end position="417"/>
    </location>
</feature>
<feature type="domain" description="Tail specific protease" evidence="2">
    <location>
        <begin position="180"/>
        <end position="388"/>
    </location>
</feature>
<dbReference type="SUPFAM" id="SSF52096">
    <property type="entry name" value="ClpP/crotonase"/>
    <property type="match status" value="1"/>
</dbReference>
<dbReference type="SMART" id="SM00245">
    <property type="entry name" value="TSPc"/>
    <property type="match status" value="1"/>
</dbReference>
<dbReference type="Pfam" id="PF03572">
    <property type="entry name" value="Peptidase_S41"/>
    <property type="match status" value="1"/>
</dbReference>
<reference evidence="3" key="2">
    <citation type="submission" date="2023-06" db="EMBL/GenBank/DDBJ databases">
        <authorList>
            <person name="Lucena T."/>
            <person name="Sun Q."/>
        </authorList>
    </citation>
    <scope>NUCLEOTIDE SEQUENCE</scope>
    <source>
        <strain evidence="3">CECT 7703</strain>
    </source>
</reference>
<evidence type="ECO:0000313" key="3">
    <source>
        <dbReference type="EMBL" id="MDN3579183.1"/>
    </source>
</evidence>
<comment type="caution">
    <text evidence="3">The sequence shown here is derived from an EMBL/GenBank/DDBJ whole genome shotgun (WGS) entry which is preliminary data.</text>
</comment>
<evidence type="ECO:0000259" key="2">
    <source>
        <dbReference type="SMART" id="SM00245"/>
    </source>
</evidence>
<evidence type="ECO:0000313" key="4">
    <source>
        <dbReference type="Proteomes" id="UP001180081"/>
    </source>
</evidence>
<dbReference type="Proteomes" id="UP001180081">
    <property type="component" value="Unassembled WGS sequence"/>
</dbReference>
<keyword evidence="4" id="KW-1185">Reference proteome</keyword>
<gene>
    <name evidence="3" type="ORF">QWZ03_20650</name>
</gene>
<dbReference type="Gene3D" id="2.30.42.10">
    <property type="match status" value="1"/>
</dbReference>
<proteinExistence type="predicted"/>
<accession>A0ABT8BAL2</accession>
<keyword evidence="1" id="KW-0732">Signal</keyword>
<protein>
    <submittedName>
        <fullName evidence="3">S41 family peptidase</fullName>
    </submittedName>
</protein>
<dbReference type="Gene3D" id="3.30.750.44">
    <property type="match status" value="1"/>
</dbReference>
<dbReference type="RefSeq" id="WP_290334494.1">
    <property type="nucleotide sequence ID" value="NZ_JAUFPU010000023.1"/>
</dbReference>
<reference evidence="3" key="1">
    <citation type="journal article" date="2014" name="Int. J. Syst. Evol. Microbiol.">
        <title>Complete genome of a new Firmicutes species belonging to the dominant human colonic microbiota ('Ruminococcus bicirculans') reveals two chromosomes and a selective capacity to utilize plant glucans.</title>
        <authorList>
            <consortium name="NISC Comparative Sequencing Program"/>
            <person name="Wegmann U."/>
            <person name="Louis P."/>
            <person name="Goesmann A."/>
            <person name="Henrissat B."/>
            <person name="Duncan S.H."/>
            <person name="Flint H.J."/>
        </authorList>
    </citation>
    <scope>NUCLEOTIDE SEQUENCE</scope>
    <source>
        <strain evidence="3">CECT 7703</strain>
    </source>
</reference>